<organism evidence="2 3">
    <name type="scientific">Protopolystoma xenopodis</name>
    <dbReference type="NCBI Taxonomy" id="117903"/>
    <lineage>
        <taxon>Eukaryota</taxon>
        <taxon>Metazoa</taxon>
        <taxon>Spiralia</taxon>
        <taxon>Lophotrochozoa</taxon>
        <taxon>Platyhelminthes</taxon>
        <taxon>Monogenea</taxon>
        <taxon>Polyopisthocotylea</taxon>
        <taxon>Polystomatidea</taxon>
        <taxon>Polystomatidae</taxon>
        <taxon>Protopolystoma</taxon>
    </lineage>
</organism>
<dbReference type="OrthoDB" id="6510177at2759"/>
<evidence type="ECO:0000259" key="1">
    <source>
        <dbReference type="Pfam" id="PF22314"/>
    </source>
</evidence>
<name>A0A448WJE3_9PLAT</name>
<gene>
    <name evidence="2" type="ORF">PXEA_LOCUS6634</name>
</gene>
<dbReference type="EMBL" id="CAAALY010017002">
    <property type="protein sequence ID" value="VEL13194.1"/>
    <property type="molecule type" value="Genomic_DNA"/>
</dbReference>
<comment type="caution">
    <text evidence="2">The sequence shown here is derived from an EMBL/GenBank/DDBJ whole genome shotgun (WGS) entry which is preliminary data.</text>
</comment>
<dbReference type="AlphaFoldDB" id="A0A448WJE3"/>
<accession>A0A448WJE3</accession>
<proteinExistence type="predicted"/>
<keyword evidence="3" id="KW-1185">Reference proteome</keyword>
<dbReference type="Proteomes" id="UP000784294">
    <property type="component" value="Unassembled WGS sequence"/>
</dbReference>
<dbReference type="InterPro" id="IPR053956">
    <property type="entry name" value="NPC1_MLD"/>
</dbReference>
<evidence type="ECO:0000313" key="3">
    <source>
        <dbReference type="Proteomes" id="UP000784294"/>
    </source>
</evidence>
<dbReference type="Pfam" id="PF22314">
    <property type="entry name" value="NPC1_MLD"/>
    <property type="match status" value="1"/>
</dbReference>
<feature type="domain" description="NPC1 middle luminal" evidence="1">
    <location>
        <begin position="22"/>
        <end position="79"/>
    </location>
</feature>
<evidence type="ECO:0000313" key="2">
    <source>
        <dbReference type="EMBL" id="VEL13194.1"/>
    </source>
</evidence>
<reference evidence="2" key="1">
    <citation type="submission" date="2018-11" db="EMBL/GenBank/DDBJ databases">
        <authorList>
            <consortium name="Pathogen Informatics"/>
        </authorList>
    </citation>
    <scope>NUCLEOTIDE SEQUENCE</scope>
</reference>
<sequence length="96" mass="11028">MWIAFSASSRCYQLPQKARLCKEVENATAVVVSILVRNDADPNSKLINMALTWEAEFLISVHQWAAENAEDLVISFQAEVYSLFYRPSCIRLFQNR</sequence>
<protein>
    <recommendedName>
        <fullName evidence="1">NPC1 middle luminal domain-containing protein</fullName>
    </recommendedName>
</protein>